<dbReference type="SUPFAM" id="SSF54427">
    <property type="entry name" value="NTF2-like"/>
    <property type="match status" value="1"/>
</dbReference>
<evidence type="ECO:0000256" key="1">
    <source>
        <dbReference type="SAM" id="MobiDB-lite"/>
    </source>
</evidence>
<dbReference type="RefSeq" id="WP_079184732.1">
    <property type="nucleotide sequence ID" value="NZ_CP109583.1"/>
</dbReference>
<dbReference type="EMBL" id="KT762610">
    <property type="protein sequence ID" value="AMK92571.1"/>
    <property type="molecule type" value="Genomic_DNA"/>
</dbReference>
<accession>A0A140E9K2</accession>
<proteinExistence type="predicted"/>
<dbReference type="Gene3D" id="3.10.450.50">
    <property type="match status" value="1"/>
</dbReference>
<protein>
    <submittedName>
        <fullName evidence="2">Putative hydroxylase</fullName>
    </submittedName>
</protein>
<dbReference type="GO" id="GO:0030638">
    <property type="term" value="P:polyketide metabolic process"/>
    <property type="evidence" value="ECO:0007669"/>
    <property type="project" value="InterPro"/>
</dbReference>
<dbReference type="InterPro" id="IPR009959">
    <property type="entry name" value="Cyclase_SnoaL-like"/>
</dbReference>
<dbReference type="GeneID" id="96791698"/>
<gene>
    <name evidence="2" type="primary">ucmO</name>
</gene>
<dbReference type="InterPro" id="IPR032710">
    <property type="entry name" value="NTF2-like_dom_sf"/>
</dbReference>
<dbReference type="Pfam" id="PF07366">
    <property type="entry name" value="SnoaL"/>
    <property type="match status" value="1"/>
</dbReference>
<organism evidence="2">
    <name type="scientific">Streptomyces uncialis</name>
    <dbReference type="NCBI Taxonomy" id="1048205"/>
    <lineage>
        <taxon>Bacteria</taxon>
        <taxon>Bacillati</taxon>
        <taxon>Actinomycetota</taxon>
        <taxon>Actinomycetes</taxon>
        <taxon>Kitasatosporales</taxon>
        <taxon>Streptomycetaceae</taxon>
        <taxon>Streptomyces</taxon>
    </lineage>
</organism>
<dbReference type="PANTHER" id="PTHR38436:SF1">
    <property type="entry name" value="ESTER CYCLASE"/>
    <property type="match status" value="1"/>
</dbReference>
<reference evidence="2" key="1">
    <citation type="journal article" date="2016" name="MBio">
        <title>Strain Prioritization and Genome Mining for Enediyne Natural Products.</title>
        <authorList>
            <person name="Yan X."/>
            <person name="Ge H."/>
            <person name="Huang T."/>
            <person name="Hindra"/>
            <person name="Yang D."/>
            <person name="Teng Q."/>
            <person name="Crnovcic I."/>
            <person name="Li X."/>
            <person name="Rudolf J.D."/>
            <person name="Lohman J.R."/>
            <person name="Gansemans Y."/>
            <person name="Zhu X."/>
            <person name="Huang Y."/>
            <person name="Zhao L.X."/>
            <person name="Jiang Y."/>
            <person name="Van Nieuwerburgh F."/>
            <person name="Rader C."/>
            <person name="Duan Y."/>
            <person name="Shen B."/>
        </authorList>
    </citation>
    <scope>NUCLEOTIDE SEQUENCE</scope>
    <source>
        <strain evidence="2">DCA2648</strain>
    </source>
</reference>
<dbReference type="AlphaFoldDB" id="A0A140E9K2"/>
<feature type="region of interest" description="Disordered" evidence="1">
    <location>
        <begin position="148"/>
        <end position="173"/>
    </location>
</feature>
<name>A0A140E9K2_9ACTN</name>
<evidence type="ECO:0000313" key="2">
    <source>
        <dbReference type="EMBL" id="AMK92571.1"/>
    </source>
</evidence>
<feature type="compositionally biased region" description="Low complexity" evidence="1">
    <location>
        <begin position="157"/>
        <end position="173"/>
    </location>
</feature>
<sequence length="173" mass="18768">MTQYATAAQRKSTYEETVRRFRGAVLFTHEYSVIQDVLTPDFVDHFAPPWDPPGREGVAHRFGQAADALTTRRVEVVVSVCEGDILAQAIELHFEHTGEFMGLPPTGRAFTIGGSNTFRFREGRIAEHWGVFDVAKIPDLLAAAPGPEGGWSSMWEPGAPHGGRPANGAPGPG</sequence>
<dbReference type="PANTHER" id="PTHR38436">
    <property type="entry name" value="POLYKETIDE CYCLASE SNOAL-LIKE DOMAIN"/>
    <property type="match status" value="1"/>
</dbReference>